<proteinExistence type="predicted"/>
<gene>
    <name evidence="2" type="ORF">SAMN04487961_0249</name>
</gene>
<feature type="transmembrane region" description="Helical" evidence="1">
    <location>
        <begin position="46"/>
        <end position="64"/>
    </location>
</feature>
<sequence>MTILQVAQTLIFIVLLLNTVHLLPVLGRTLTGPANTLQPGFHYSILGVRLLRNGIGLILVPAVAAPNPEVHGLVPFGIFVFLMLAGINSLLTQLQKRSLMDWSEDRYGTE</sequence>
<keyword evidence="1" id="KW-0812">Transmembrane</keyword>
<dbReference type="EMBL" id="FOUR01000001">
    <property type="protein sequence ID" value="SFM43475.1"/>
    <property type="molecule type" value="Genomic_DNA"/>
</dbReference>
<evidence type="ECO:0000313" key="3">
    <source>
        <dbReference type="Proteomes" id="UP000199339"/>
    </source>
</evidence>
<reference evidence="3" key="1">
    <citation type="submission" date="2016-10" db="EMBL/GenBank/DDBJ databases">
        <authorList>
            <person name="Varghese N."/>
            <person name="Submissions S."/>
        </authorList>
    </citation>
    <scope>NUCLEOTIDE SEQUENCE [LARGE SCALE GENOMIC DNA]</scope>
    <source>
        <strain evidence="3">CGMCC 1.6775</strain>
    </source>
</reference>
<organism evidence="2 3">
    <name type="scientific">Marinobacter pelagius</name>
    <dbReference type="NCBI Taxonomy" id="379482"/>
    <lineage>
        <taxon>Bacteria</taxon>
        <taxon>Pseudomonadati</taxon>
        <taxon>Pseudomonadota</taxon>
        <taxon>Gammaproteobacteria</taxon>
        <taxon>Pseudomonadales</taxon>
        <taxon>Marinobacteraceae</taxon>
        <taxon>Marinobacter</taxon>
    </lineage>
</organism>
<name>A0A1I4QUM5_9GAMM</name>
<keyword evidence="3" id="KW-1185">Reference proteome</keyword>
<keyword evidence="1" id="KW-1133">Transmembrane helix</keyword>
<feature type="transmembrane region" description="Helical" evidence="1">
    <location>
        <begin position="70"/>
        <end position="91"/>
    </location>
</feature>
<protein>
    <submittedName>
        <fullName evidence="2">Uncharacterized protein</fullName>
    </submittedName>
</protein>
<evidence type="ECO:0000313" key="2">
    <source>
        <dbReference type="EMBL" id="SFM43475.1"/>
    </source>
</evidence>
<dbReference type="Proteomes" id="UP000199339">
    <property type="component" value="Unassembled WGS sequence"/>
</dbReference>
<dbReference type="AlphaFoldDB" id="A0A1I4QUM5"/>
<dbReference type="OrthoDB" id="6370014at2"/>
<feature type="transmembrane region" description="Helical" evidence="1">
    <location>
        <begin position="6"/>
        <end position="26"/>
    </location>
</feature>
<evidence type="ECO:0000256" key="1">
    <source>
        <dbReference type="SAM" id="Phobius"/>
    </source>
</evidence>
<keyword evidence="1" id="KW-0472">Membrane</keyword>
<accession>A0A1I4QUM5</accession>
<dbReference type="RefSeq" id="WP_091997734.1">
    <property type="nucleotide sequence ID" value="NZ_FOUR01000001.1"/>
</dbReference>